<keyword evidence="3" id="KW-1185">Reference proteome</keyword>
<protein>
    <submittedName>
        <fullName evidence="2">NAD-dependent epimerase/dehydratase family protein</fullName>
    </submittedName>
</protein>
<dbReference type="Pfam" id="PF01370">
    <property type="entry name" value="Epimerase"/>
    <property type="match status" value="1"/>
</dbReference>
<feature type="domain" description="NAD-dependent epimerase/dehydratase" evidence="1">
    <location>
        <begin position="6"/>
        <end position="226"/>
    </location>
</feature>
<dbReference type="AlphaFoldDB" id="A0A9E8SLL9"/>
<dbReference type="KEGG" id="dpf:ON006_29880"/>
<dbReference type="EMBL" id="CP112998">
    <property type="protein sequence ID" value="WAC11926.1"/>
    <property type="molecule type" value="Genomic_DNA"/>
</dbReference>
<accession>A0A9E8SLL9</accession>
<gene>
    <name evidence="2" type="ORF">ON006_29880</name>
</gene>
<dbReference type="InterPro" id="IPR001509">
    <property type="entry name" value="Epimerase_deHydtase"/>
</dbReference>
<proteinExistence type="predicted"/>
<sequence length="298" mass="34257">MNKTKVVVLGASGFVGQSFVRSFSLDPSIDLSITSRNLSTGALFFDILQPETWSALLEIKPDIVIDASGYGIVKNQTDLHMLYRVNYLDKRDLIDYLFKYLPELFWVQIGTAFEYSLENEALDEDSPCFPRTHYGISKLLFSNYLQMVVKRQFTILRPFGMFGAGEDISKLFPLLIEAQKSRKEIELSDGLQKRDYFYVNDLADFVLDLVRHKTIFKLEKEIINVGTGEARSIRELSQIISEKIEGFDHALWNWGAIPQRQGENQIFYNASVKAKRLGFISTNLDEAFQNTVNYYHNL</sequence>
<dbReference type="SUPFAM" id="SSF51735">
    <property type="entry name" value="NAD(P)-binding Rossmann-fold domains"/>
    <property type="match status" value="1"/>
</dbReference>
<dbReference type="PANTHER" id="PTHR43245">
    <property type="entry name" value="BIFUNCTIONAL POLYMYXIN RESISTANCE PROTEIN ARNA"/>
    <property type="match status" value="1"/>
</dbReference>
<dbReference type="Gene3D" id="3.40.50.720">
    <property type="entry name" value="NAD(P)-binding Rossmann-like Domain"/>
    <property type="match status" value="1"/>
</dbReference>
<dbReference type="Proteomes" id="UP001164653">
    <property type="component" value="Chromosome"/>
</dbReference>
<name>A0A9E8SLL9_9BACT</name>
<evidence type="ECO:0000313" key="2">
    <source>
        <dbReference type="EMBL" id="WAC11926.1"/>
    </source>
</evidence>
<organism evidence="2 3">
    <name type="scientific">Dyadobacter pollutisoli</name>
    <dbReference type="NCBI Taxonomy" id="2910158"/>
    <lineage>
        <taxon>Bacteria</taxon>
        <taxon>Pseudomonadati</taxon>
        <taxon>Bacteroidota</taxon>
        <taxon>Cytophagia</taxon>
        <taxon>Cytophagales</taxon>
        <taxon>Spirosomataceae</taxon>
        <taxon>Dyadobacter</taxon>
    </lineage>
</organism>
<dbReference type="InterPro" id="IPR050177">
    <property type="entry name" value="Lipid_A_modif_metabolic_enz"/>
</dbReference>
<dbReference type="PANTHER" id="PTHR43245:SF13">
    <property type="entry name" value="UDP-D-APIOSE_UDP-D-XYLOSE SYNTHASE 2"/>
    <property type="match status" value="1"/>
</dbReference>
<evidence type="ECO:0000313" key="3">
    <source>
        <dbReference type="Proteomes" id="UP001164653"/>
    </source>
</evidence>
<evidence type="ECO:0000259" key="1">
    <source>
        <dbReference type="Pfam" id="PF01370"/>
    </source>
</evidence>
<dbReference type="RefSeq" id="WP_244822206.1">
    <property type="nucleotide sequence ID" value="NZ_CP112998.1"/>
</dbReference>
<reference evidence="2" key="1">
    <citation type="submission" date="2022-11" db="EMBL/GenBank/DDBJ databases">
        <title>Dyadobacter pollutisoli sp. nov., isolated from plastic dumped soil.</title>
        <authorList>
            <person name="Kim J.M."/>
            <person name="Kim K.R."/>
            <person name="Lee J.K."/>
            <person name="Hao L."/>
            <person name="Jeon C.O."/>
        </authorList>
    </citation>
    <scope>NUCLEOTIDE SEQUENCE</scope>
    <source>
        <strain evidence="2">U1</strain>
    </source>
</reference>
<dbReference type="InterPro" id="IPR036291">
    <property type="entry name" value="NAD(P)-bd_dom_sf"/>
</dbReference>